<reference evidence="5 6" key="1">
    <citation type="submission" date="2017-06" db="EMBL/GenBank/DDBJ databases">
        <title>Draft genome sequence of a variant of Elsinoe murrayae.</title>
        <authorList>
            <person name="Cheng Q."/>
        </authorList>
    </citation>
    <scope>NUCLEOTIDE SEQUENCE [LARGE SCALE GENOMIC DNA]</scope>
    <source>
        <strain evidence="5 6">CQ-2017a</strain>
    </source>
</reference>
<dbReference type="InterPro" id="IPR036412">
    <property type="entry name" value="HAD-like_sf"/>
</dbReference>
<dbReference type="InterPro" id="IPR023214">
    <property type="entry name" value="HAD_sf"/>
</dbReference>
<proteinExistence type="predicted"/>
<evidence type="ECO:0000259" key="4">
    <source>
        <dbReference type="Pfam" id="PF00483"/>
    </source>
</evidence>
<dbReference type="SUPFAM" id="SSF53448">
    <property type="entry name" value="Nucleotide-diphospho-sugar transferases"/>
    <property type="match status" value="1"/>
</dbReference>
<dbReference type="InterPro" id="IPR005835">
    <property type="entry name" value="NTP_transferase_dom"/>
</dbReference>
<dbReference type="Gene3D" id="3.90.550.10">
    <property type="entry name" value="Spore Coat Polysaccharide Biosynthesis Protein SpsA, Chain A"/>
    <property type="match status" value="1"/>
</dbReference>
<name>A0A2K1QXB5_9PEZI</name>
<dbReference type="STRING" id="2082308.A0A2K1QXB5"/>
<accession>A0A2K1QXB5</accession>
<dbReference type="EMBL" id="NKHZ01000031">
    <property type="protein sequence ID" value="PNS19649.1"/>
    <property type="molecule type" value="Genomic_DNA"/>
</dbReference>
<dbReference type="InterPro" id="IPR029044">
    <property type="entry name" value="Nucleotide-diphossugar_trans"/>
</dbReference>
<dbReference type="SUPFAM" id="SSF56112">
    <property type="entry name" value="Protein kinase-like (PK-like)"/>
    <property type="match status" value="1"/>
</dbReference>
<dbReference type="InParanoid" id="A0A2K1QXB5"/>
<dbReference type="Proteomes" id="UP000243797">
    <property type="component" value="Unassembled WGS sequence"/>
</dbReference>
<dbReference type="SUPFAM" id="SSF56784">
    <property type="entry name" value="HAD-like"/>
    <property type="match status" value="1"/>
</dbReference>
<dbReference type="InterPro" id="IPR011009">
    <property type="entry name" value="Kinase-like_dom_sf"/>
</dbReference>
<dbReference type="Gene3D" id="3.40.50.1000">
    <property type="entry name" value="HAD superfamily/HAD-like"/>
    <property type="match status" value="1"/>
</dbReference>
<dbReference type="OrthoDB" id="10259470at2759"/>
<keyword evidence="5" id="KW-0808">Transferase</keyword>
<evidence type="ECO:0000313" key="5">
    <source>
        <dbReference type="EMBL" id="PNS19649.1"/>
    </source>
</evidence>
<gene>
    <name evidence="5" type="ORF">CAC42_7493</name>
</gene>
<evidence type="ECO:0000256" key="2">
    <source>
        <dbReference type="ARBA" id="ARBA00030179"/>
    </source>
</evidence>
<comment type="caution">
    <text evidence="5">The sequence shown here is derived from an EMBL/GenBank/DDBJ whole genome shotgun (WGS) entry which is preliminary data.</text>
</comment>
<keyword evidence="6" id="KW-1185">Reference proteome</keyword>
<sequence>MAPHSDLDMGLPLRNNSLGSASTLASPMLTPPAGYDYSFPSDSLHRPSIRRTASTASTSRTRLTEGLNIIIPMGGIGSRFQREGYRFPKPLIKIVGRPMLCWLVERLKTTSQDTIWLAVNEDVEQEFQIGQLMKKWFPNLDSRVLKLPYLTHGAAETLFIVTQAMPASHRRRRTVSLDCDTIYHADILTKIRELPAGHGACCYFEDHGSQPIFSYIQLDHDNTIVDIQEKKAISTHANTGAYVFPSAAALSQWANVVLDSKLQPGDKQAGEYFTSQLIELMIRHGEAVFQGINVDMDGFSCVGTPKQLEDFLKRIHHNDPSIQPKKQRFCFDLDGTLVGSPDTPGDYSTCPPIQANIELVQALHKAGHYIIIQTARRMRTHNGNVGAVIADIGATTITSLLKYKIPYDEIFFGKPWAHIYVDDLAVNANLDTRKELGWLAAGLSDETENALADLKHAKQAGILPSRDFNTIQIIGDKVQKSSRSSKLLAEMYFYCFRPTAIADLFPTIYSANYFKESGTYSFTMEKLHGISYSHLLTARSLTAGRLRIMLQALHRVHNAPVSTTSVVTVSDEVEKFFSQKSVSNPSEINIHENYAPKLRQRYKEHRAVYDRIGARETARIYDVLVARLDAYEHDGSAIYSDTIHGDPVFSNILLNETERKVSFLDVRCQQGDKLTAAGDIAYDLAKVFQSLQGYDYVILADDEKLEAARSSGKGIGMLVTPEDRRNLELLQNVFWAFLDEAYGNAICHQDLINITASLLFSLIPLHRPLVQPLFLQMCVNLLEYETACPL</sequence>
<evidence type="ECO:0000256" key="1">
    <source>
        <dbReference type="ARBA" id="ARBA00018601"/>
    </source>
</evidence>
<dbReference type="GO" id="GO:0016740">
    <property type="term" value="F:transferase activity"/>
    <property type="evidence" value="ECO:0007669"/>
    <property type="project" value="UniProtKB-KW"/>
</dbReference>
<feature type="domain" description="Nucleotidyl transferase" evidence="4">
    <location>
        <begin position="70"/>
        <end position="254"/>
    </location>
</feature>
<organism evidence="5 6">
    <name type="scientific">Sphaceloma murrayae</name>
    <dbReference type="NCBI Taxonomy" id="2082308"/>
    <lineage>
        <taxon>Eukaryota</taxon>
        <taxon>Fungi</taxon>
        <taxon>Dikarya</taxon>
        <taxon>Ascomycota</taxon>
        <taxon>Pezizomycotina</taxon>
        <taxon>Dothideomycetes</taxon>
        <taxon>Dothideomycetidae</taxon>
        <taxon>Myriangiales</taxon>
        <taxon>Elsinoaceae</taxon>
        <taxon>Sphaceloma</taxon>
    </lineage>
</organism>
<protein>
    <recommendedName>
        <fullName evidence="1">Mannose-1-phosphate guanyltransferase</fullName>
    </recommendedName>
    <alternativeName>
        <fullName evidence="3">GDP-mannose pyrophosphorylase</fullName>
    </alternativeName>
    <alternativeName>
        <fullName evidence="2">GTP-mannose-1-phosphate guanylyltransferase</fullName>
    </alternativeName>
</protein>
<dbReference type="AlphaFoldDB" id="A0A2K1QXB5"/>
<evidence type="ECO:0000256" key="3">
    <source>
        <dbReference type="ARBA" id="ARBA00031190"/>
    </source>
</evidence>
<evidence type="ECO:0000313" key="6">
    <source>
        <dbReference type="Proteomes" id="UP000243797"/>
    </source>
</evidence>
<dbReference type="Pfam" id="PF00483">
    <property type="entry name" value="NTP_transferase"/>
    <property type="match status" value="1"/>
</dbReference>